<accession>A0ACC2LBS4</accession>
<dbReference type="Proteomes" id="UP001234297">
    <property type="component" value="Chromosome 7"/>
</dbReference>
<gene>
    <name evidence="1" type="ORF">MRB53_024194</name>
</gene>
<reference evidence="1 2" key="1">
    <citation type="journal article" date="2022" name="Hortic Res">
        <title>A haplotype resolved chromosomal level avocado genome allows analysis of novel avocado genes.</title>
        <authorList>
            <person name="Nath O."/>
            <person name="Fletcher S.J."/>
            <person name="Hayward A."/>
            <person name="Shaw L.M."/>
            <person name="Masouleh A.K."/>
            <person name="Furtado A."/>
            <person name="Henry R.J."/>
            <person name="Mitter N."/>
        </authorList>
    </citation>
    <scope>NUCLEOTIDE SEQUENCE [LARGE SCALE GENOMIC DNA]</scope>
    <source>
        <strain evidence="2">cv. Hass</strain>
    </source>
</reference>
<name>A0ACC2LBS4_PERAE</name>
<organism evidence="1 2">
    <name type="scientific">Persea americana</name>
    <name type="common">Avocado</name>
    <dbReference type="NCBI Taxonomy" id="3435"/>
    <lineage>
        <taxon>Eukaryota</taxon>
        <taxon>Viridiplantae</taxon>
        <taxon>Streptophyta</taxon>
        <taxon>Embryophyta</taxon>
        <taxon>Tracheophyta</taxon>
        <taxon>Spermatophyta</taxon>
        <taxon>Magnoliopsida</taxon>
        <taxon>Magnoliidae</taxon>
        <taxon>Laurales</taxon>
        <taxon>Lauraceae</taxon>
        <taxon>Persea</taxon>
    </lineage>
</organism>
<evidence type="ECO:0000313" key="2">
    <source>
        <dbReference type="Proteomes" id="UP001234297"/>
    </source>
</evidence>
<comment type="caution">
    <text evidence="1">The sequence shown here is derived from an EMBL/GenBank/DDBJ whole genome shotgun (WGS) entry which is preliminary data.</text>
</comment>
<evidence type="ECO:0000313" key="1">
    <source>
        <dbReference type="EMBL" id="KAJ8630871.1"/>
    </source>
</evidence>
<proteinExistence type="predicted"/>
<keyword evidence="2" id="KW-1185">Reference proteome</keyword>
<sequence length="450" mass="51554">MSGVIYKIEESVIMAVKDTVKLVEKIKGQVFKVAEEKEDNNLPQTPKRKRRRLRKTRKRRRRREKVKQGWNPDSLVAKVFKARYFPRTSFVEASLGYNPSYVWRSIMAAKHVVIQGSRIQIGSGQHILIGKDPWLPDMDNGFITTNLNEDIATTPVSSLMMSDQRSWDYDIVADIFDTRDKDLILQIPFSNHRNSDAWYWLADPRGSYSVRSCYKMQSNMTDISPSCIWRRMWRLEVPGKVKNLIWRAAMNVLPTVDNLIRRRVEWQTARKQNLFIYDDPSMLIQGFVCWEKPQLGWFKCNVDAATFTSQGKISYGGVIRNSDGDFIATKCDCNFGNFAARDTEALGVREVLSWIKSLQLSCIVVEMDCLQVFKALTHNFSSPNGFGLIIEECRALAHSLGEVQFSFVRRSANTAAHNVARVGGFLSGPRVWSHVPPPWLINALYVDISV</sequence>
<dbReference type="EMBL" id="CM056815">
    <property type="protein sequence ID" value="KAJ8630871.1"/>
    <property type="molecule type" value="Genomic_DNA"/>
</dbReference>
<protein>
    <submittedName>
        <fullName evidence="1">Uncharacterized protein</fullName>
    </submittedName>
</protein>